<evidence type="ECO:0000313" key="2">
    <source>
        <dbReference type="Proteomes" id="UP000002878"/>
    </source>
</evidence>
<dbReference type="Proteomes" id="UP000002878">
    <property type="component" value="Chromosome"/>
</dbReference>
<dbReference type="HOGENOM" id="CLU_3149041_0_0_9"/>
<protein>
    <submittedName>
        <fullName evidence="1">Uncharacterized protein</fullName>
    </submittedName>
</protein>
<organism evidence="1 2">
    <name type="scientific">Bacillus amyloliquefaciens (strain Y2)</name>
    <name type="common">Bacillus amyloliquefaciens subsp. plantarum (strain B9601-Y2)</name>
    <dbReference type="NCBI Taxonomy" id="1155777"/>
    <lineage>
        <taxon>Bacteria</taxon>
        <taxon>Bacillati</taxon>
        <taxon>Bacillota</taxon>
        <taxon>Bacilli</taxon>
        <taxon>Bacillales</taxon>
        <taxon>Bacillaceae</taxon>
        <taxon>Bacillus</taxon>
        <taxon>Bacillus amyloliquefaciens group</taxon>
    </lineage>
</organism>
<dbReference type="KEGG" id="bqy:MUS_3706"/>
<dbReference type="EMBL" id="CP003332">
    <property type="protein sequence ID" value="AFJ63572.1"/>
    <property type="molecule type" value="Genomic_DNA"/>
</dbReference>
<dbReference type="AlphaFoldDB" id="I2CA98"/>
<sequence>MSIYHIFKPAEMLFRENLAVIRSNKKNFAGQYGLISAYTTFIYNMDKL</sequence>
<reference evidence="1 2" key="1">
    <citation type="journal article" date="2012" name="J. Biotechnol.">
        <title>Genome sequence of the plant growth promoting strain Bacillus amyloliquefaciens subsp. plantarum B9601-Y2 and expression of mersacidin and other secondary metabolites.</title>
        <authorList>
            <person name="He P."/>
            <person name="Hao K."/>
            <person name="Blom J."/>
            <person name="Ruckert C."/>
            <person name="Vater J."/>
            <person name="Mao Z."/>
            <person name="Wu Y."/>
            <person name="Hou M."/>
            <person name="He P."/>
            <person name="He Y."/>
            <person name="Borriss R."/>
        </authorList>
    </citation>
    <scope>NUCLEOTIDE SEQUENCE [LARGE SCALE GENOMIC DNA]</scope>
    <source>
        <strain evidence="1">Y2</strain>
    </source>
</reference>
<proteinExistence type="predicted"/>
<name>I2CA98_BACAY</name>
<gene>
    <name evidence="1" type="ORF">MUS_3706</name>
</gene>
<accession>I2CA98</accession>
<evidence type="ECO:0000313" key="1">
    <source>
        <dbReference type="EMBL" id="AFJ63572.1"/>
    </source>
</evidence>